<dbReference type="InterPro" id="IPR012657">
    <property type="entry name" value="23S_rRNA-intervening_sequence"/>
</dbReference>
<dbReference type="PANTHER" id="PTHR38471">
    <property type="entry name" value="FOUR HELIX BUNDLE PROTEIN"/>
    <property type="match status" value="1"/>
</dbReference>
<evidence type="ECO:0000313" key="1">
    <source>
        <dbReference type="EMBL" id="MCZ4221812.1"/>
    </source>
</evidence>
<reference evidence="1" key="1">
    <citation type="submission" date="2022-12" db="EMBL/GenBank/DDBJ databases">
        <title>Genome sequence of SJ11.</title>
        <authorList>
            <person name="Woo H."/>
        </authorList>
    </citation>
    <scope>NUCLEOTIDE SEQUENCE</scope>
    <source>
        <strain evidence="1">SJ11</strain>
    </source>
</reference>
<sequence length="114" mass="13317">MENKLEIWKKAHNLTLSIYLLSKQFPKEELFVLTSQIRRSASSVPTNIVEGQARQYFKEFKQFLFIAKGSLAEKHYHLYLAKSLSYLSEETYVSIDAQIISIKMMLTKLIKVLK</sequence>
<organism evidence="1 2">
    <name type="scientific">Pedobacter rhodius</name>
    <dbReference type="NCBI Taxonomy" id="3004098"/>
    <lineage>
        <taxon>Bacteria</taxon>
        <taxon>Pseudomonadati</taxon>
        <taxon>Bacteroidota</taxon>
        <taxon>Sphingobacteriia</taxon>
        <taxon>Sphingobacteriales</taxon>
        <taxon>Sphingobacteriaceae</taxon>
        <taxon>Pedobacter</taxon>
    </lineage>
</organism>
<dbReference type="PANTHER" id="PTHR38471:SF2">
    <property type="entry name" value="FOUR HELIX BUNDLE PROTEIN"/>
    <property type="match status" value="1"/>
</dbReference>
<accession>A0ABT4KSA6</accession>
<gene>
    <name evidence="1" type="ORF">O0931_00725</name>
</gene>
<evidence type="ECO:0000313" key="2">
    <source>
        <dbReference type="Proteomes" id="UP001144341"/>
    </source>
</evidence>
<dbReference type="NCBIfam" id="TIGR02436">
    <property type="entry name" value="four helix bundle protein"/>
    <property type="match status" value="1"/>
</dbReference>
<name>A0ABT4KSA6_9SPHI</name>
<keyword evidence="2" id="KW-1185">Reference proteome</keyword>
<comment type="caution">
    <text evidence="1">The sequence shown here is derived from an EMBL/GenBank/DDBJ whole genome shotgun (WGS) entry which is preliminary data.</text>
</comment>
<proteinExistence type="predicted"/>
<protein>
    <submittedName>
        <fullName evidence="1">Four helix bundle protein</fullName>
    </submittedName>
</protein>
<dbReference type="CDD" id="cd16377">
    <property type="entry name" value="23S_rRNA_IVP_like"/>
    <property type="match status" value="1"/>
</dbReference>
<dbReference type="EMBL" id="JAPWGL010000001">
    <property type="protein sequence ID" value="MCZ4221812.1"/>
    <property type="molecule type" value="Genomic_DNA"/>
</dbReference>
<dbReference type="Pfam" id="PF05635">
    <property type="entry name" value="23S_rRNA_IVP"/>
    <property type="match status" value="1"/>
</dbReference>
<dbReference type="Proteomes" id="UP001144341">
    <property type="component" value="Unassembled WGS sequence"/>
</dbReference>
<dbReference type="Gene3D" id="1.20.1440.60">
    <property type="entry name" value="23S rRNA-intervening sequence"/>
    <property type="match status" value="1"/>
</dbReference>
<dbReference type="RefSeq" id="WP_269413648.1">
    <property type="nucleotide sequence ID" value="NZ_JAPWGL010000001.1"/>
</dbReference>
<dbReference type="InterPro" id="IPR036583">
    <property type="entry name" value="23S_rRNA_IVS_sf"/>
</dbReference>
<dbReference type="SUPFAM" id="SSF158446">
    <property type="entry name" value="IVS-encoded protein-like"/>
    <property type="match status" value="1"/>
</dbReference>